<dbReference type="Gene3D" id="1.20.120.1490">
    <property type="match status" value="1"/>
</dbReference>
<feature type="transmembrane region" description="Helical" evidence="1">
    <location>
        <begin position="45"/>
        <end position="69"/>
    </location>
</feature>
<keyword evidence="1" id="KW-1133">Transmembrane helix</keyword>
<keyword evidence="3" id="KW-1185">Reference proteome</keyword>
<keyword evidence="1" id="KW-0472">Membrane</keyword>
<organism evidence="2 3">
    <name type="scientific">Pelagicoccus albus</name>
    <dbReference type="NCBI Taxonomy" id="415222"/>
    <lineage>
        <taxon>Bacteria</taxon>
        <taxon>Pseudomonadati</taxon>
        <taxon>Verrucomicrobiota</taxon>
        <taxon>Opitutia</taxon>
        <taxon>Puniceicoccales</taxon>
        <taxon>Pelagicoccaceae</taxon>
        <taxon>Pelagicoccus</taxon>
    </lineage>
</organism>
<dbReference type="EMBL" id="JACHVC010000013">
    <property type="protein sequence ID" value="MBC2607631.1"/>
    <property type="molecule type" value="Genomic_DNA"/>
</dbReference>
<protein>
    <submittedName>
        <fullName evidence="2">Uncharacterized protein</fullName>
    </submittedName>
</protein>
<keyword evidence="1" id="KW-0812">Transmembrane</keyword>
<evidence type="ECO:0000313" key="3">
    <source>
        <dbReference type="Proteomes" id="UP000526501"/>
    </source>
</evidence>
<reference evidence="2 3" key="1">
    <citation type="submission" date="2020-07" db="EMBL/GenBank/DDBJ databases">
        <authorList>
            <person name="Feng X."/>
        </authorList>
    </citation>
    <scope>NUCLEOTIDE SEQUENCE [LARGE SCALE GENOMIC DNA]</scope>
    <source>
        <strain evidence="2 3">JCM23202</strain>
    </source>
</reference>
<sequence length="250" mass="28285">MPQHDPLDRMLDRWKNDFHPDADLAAKVRRGASLKHLDGESGASLSAWVLGMVSRPLLATGFAAVFVLVGMGISRLMSGDLESGNQELTVTYRLSVDPLYRLQTIAGANEFGTDREPEDADLRPEDPVLLAGMGWLQGELNLSKPQFERVSALHGDYKIEFESLFGELLASHEAYKAFDEERMRSDVIDYLQLYELLENQKRLSERSARLTDELLSRVERVIEPKQRDRYREIVNSIYSSHTTLRASSDA</sequence>
<gene>
    <name evidence="2" type="ORF">H5P27_16380</name>
</gene>
<evidence type="ECO:0000256" key="1">
    <source>
        <dbReference type="SAM" id="Phobius"/>
    </source>
</evidence>
<evidence type="ECO:0000313" key="2">
    <source>
        <dbReference type="EMBL" id="MBC2607631.1"/>
    </source>
</evidence>
<dbReference type="AlphaFoldDB" id="A0A7X1B8I5"/>
<comment type="caution">
    <text evidence="2">The sequence shown here is derived from an EMBL/GenBank/DDBJ whole genome shotgun (WGS) entry which is preliminary data.</text>
</comment>
<proteinExistence type="predicted"/>
<dbReference type="RefSeq" id="WP_185661504.1">
    <property type="nucleotide sequence ID" value="NZ_CAWPOO010000013.1"/>
</dbReference>
<accession>A0A7X1B8I5</accession>
<name>A0A7X1B8I5_9BACT</name>
<dbReference type="Proteomes" id="UP000526501">
    <property type="component" value="Unassembled WGS sequence"/>
</dbReference>